<evidence type="ECO:0000313" key="2">
    <source>
        <dbReference type="Proteomes" id="UP000238775"/>
    </source>
</evidence>
<dbReference type="RefSeq" id="WP_000461119.1">
    <property type="nucleotide sequence ID" value="NZ_BAABSP010000001.1"/>
</dbReference>
<proteinExistence type="predicted"/>
<name>A0A6B5DLD5_STAAU</name>
<gene>
    <name evidence="1" type="ORF">CV021_04285</name>
</gene>
<evidence type="ECO:0000313" key="1">
    <source>
        <dbReference type="EMBL" id="PPJ75794.1"/>
    </source>
</evidence>
<protein>
    <submittedName>
        <fullName evidence="1">Uncharacterized protein</fullName>
    </submittedName>
</protein>
<dbReference type="AlphaFoldDB" id="A0A6B5DLD5"/>
<dbReference type="EMBL" id="PGWZ01000323">
    <property type="protein sequence ID" value="PPJ75794.1"/>
    <property type="molecule type" value="Genomic_DNA"/>
</dbReference>
<comment type="caution">
    <text evidence="1">The sequence shown here is derived from an EMBL/GenBank/DDBJ whole genome shotgun (WGS) entry which is preliminary data.</text>
</comment>
<dbReference type="Proteomes" id="UP000238775">
    <property type="component" value="Unassembled WGS sequence"/>
</dbReference>
<sequence length="396" mass="47110">MFEDIINKEHLIFKTKQIALNKLSKDEIYNLMKNYYEGMKIKDLLEKYRLDLKTNNIVSYFPGYLTNIECPYCQGYMSAVFVSRANEEILKIKNCNICSHTLDKNCRCETCREMEIRQKEQLYILKNNILGELLIDESEKEVKEESDLNMRQRLYLASVLHCGLTEDIKKLNPIEEIIDFIGPSFNFTIGIFKYLYNTNVISIDEQSALEAFTFNLDDEIITSFMVDKVMYRLNIKPYDNDYGNMINRLLYPDESLFNNEFCYELWKEINLDESIQYFKYHMNKVKFDTVIGEKTRRTFERIVDNFSLSEIFYIIHRSIANGTKLYQSGEYTKTHAINIVKREIFNYSERVLANNWSLTGYNRDYNFPESMLSKILFNNIMRIDYLGFRNPPTKEL</sequence>
<organism evidence="1 2">
    <name type="scientific">Staphylococcus aureus</name>
    <dbReference type="NCBI Taxonomy" id="1280"/>
    <lineage>
        <taxon>Bacteria</taxon>
        <taxon>Bacillati</taxon>
        <taxon>Bacillota</taxon>
        <taxon>Bacilli</taxon>
        <taxon>Bacillales</taxon>
        <taxon>Staphylococcaceae</taxon>
        <taxon>Staphylococcus</taxon>
    </lineage>
</organism>
<accession>A0A6B5DLD5</accession>
<reference evidence="1 2" key="1">
    <citation type="submission" date="2017-11" db="EMBL/GenBank/DDBJ databases">
        <authorList>
            <person name="Founou R.C."/>
            <person name="Founou L."/>
            <person name="Allam M."/>
            <person name="Ismail A."/>
            <person name="Essack S.Y."/>
        </authorList>
    </citation>
    <scope>NUCLEOTIDE SEQUENCE [LARGE SCALE GENOMIC DNA]</scope>
    <source>
        <strain evidence="1 2">G703N2B1</strain>
    </source>
</reference>